<proteinExistence type="predicted"/>
<comment type="caution">
    <text evidence="2">The sequence shown here is derived from an EMBL/GenBank/DDBJ whole genome shotgun (WGS) entry which is preliminary data.</text>
</comment>
<dbReference type="Gene3D" id="3.30.429.10">
    <property type="entry name" value="Macrophage Migration Inhibitory Factor"/>
    <property type="match status" value="1"/>
</dbReference>
<dbReference type="InterPro" id="IPR014347">
    <property type="entry name" value="Tautomerase/MIF_sf"/>
</dbReference>
<accession>A0ABP9QWZ3</accession>
<keyword evidence="3" id="KW-1185">Reference proteome</keyword>
<dbReference type="SUPFAM" id="SSF55331">
    <property type="entry name" value="Tautomerase/MIF"/>
    <property type="match status" value="1"/>
</dbReference>
<reference evidence="3" key="1">
    <citation type="journal article" date="2019" name="Int. J. Syst. Evol. Microbiol.">
        <title>The Global Catalogue of Microorganisms (GCM) 10K type strain sequencing project: providing services to taxonomists for standard genome sequencing and annotation.</title>
        <authorList>
            <consortium name="The Broad Institute Genomics Platform"/>
            <consortium name="The Broad Institute Genome Sequencing Center for Infectious Disease"/>
            <person name="Wu L."/>
            <person name="Ma J."/>
        </authorList>
    </citation>
    <scope>NUCLEOTIDE SEQUENCE [LARGE SCALE GENOMIC DNA]</scope>
    <source>
        <strain evidence="3">JCM 18303</strain>
    </source>
</reference>
<dbReference type="Proteomes" id="UP001428817">
    <property type="component" value="Unassembled WGS sequence"/>
</dbReference>
<sequence length="146" mass="16865">MPLWEIFSPENAFTDEEKKQLAEAITQSCVDFVDIPRFYVVVRFHEMPANTMYVGGEATTNFIRVVVDTIARQMETAEIRAACMASTEQMLAPFVKERGFDWEIHFDETPMDLWRVQGIIPPPAYSDMEKLWAKENRPIPYEVSAP</sequence>
<organism evidence="2 3">
    <name type="scientific">Pseudonocardia eucalypti</name>
    <dbReference type="NCBI Taxonomy" id="648755"/>
    <lineage>
        <taxon>Bacteria</taxon>
        <taxon>Bacillati</taxon>
        <taxon>Actinomycetota</taxon>
        <taxon>Actinomycetes</taxon>
        <taxon>Pseudonocardiales</taxon>
        <taxon>Pseudonocardiaceae</taxon>
        <taxon>Pseudonocardia</taxon>
    </lineage>
</organism>
<protein>
    <submittedName>
        <fullName evidence="2">Tautomerase family protein</fullName>
    </submittedName>
</protein>
<evidence type="ECO:0000313" key="2">
    <source>
        <dbReference type="EMBL" id="GAA5168801.1"/>
    </source>
</evidence>
<dbReference type="EMBL" id="BAABJP010000041">
    <property type="protein sequence ID" value="GAA5168801.1"/>
    <property type="molecule type" value="Genomic_DNA"/>
</dbReference>
<dbReference type="Pfam" id="PF14832">
    <property type="entry name" value="Tautomerase_3"/>
    <property type="match status" value="1"/>
</dbReference>
<dbReference type="InterPro" id="IPR028116">
    <property type="entry name" value="Cis-CaaD-like"/>
</dbReference>
<evidence type="ECO:0000259" key="1">
    <source>
        <dbReference type="Pfam" id="PF14832"/>
    </source>
</evidence>
<evidence type="ECO:0000313" key="3">
    <source>
        <dbReference type="Proteomes" id="UP001428817"/>
    </source>
</evidence>
<name>A0ABP9QWZ3_9PSEU</name>
<dbReference type="RefSeq" id="WP_185061431.1">
    <property type="nucleotide sequence ID" value="NZ_BAABJP010000041.1"/>
</dbReference>
<gene>
    <name evidence="2" type="ORF">GCM10023321_63400</name>
</gene>
<feature type="domain" description="Tautomerase cis-CaaD-like" evidence="1">
    <location>
        <begin position="1"/>
        <end position="137"/>
    </location>
</feature>